<feature type="compositionally biased region" description="Basic and acidic residues" evidence="17">
    <location>
        <begin position="31"/>
        <end position="47"/>
    </location>
</feature>
<keyword evidence="5" id="KW-0597">Phosphoprotein</keyword>
<evidence type="ECO:0000256" key="15">
    <source>
        <dbReference type="ARBA" id="ARBA00073502"/>
    </source>
</evidence>
<dbReference type="GO" id="GO:0005856">
    <property type="term" value="C:cytoskeleton"/>
    <property type="evidence" value="ECO:0007669"/>
    <property type="project" value="UniProtKB-SubCell"/>
</dbReference>
<protein>
    <recommendedName>
        <fullName evidence="15">Actin-binding Rho-activating protein</fullName>
    </recommendedName>
    <alternativeName>
        <fullName evidence="16">Striated muscle activator of Rho-dependent signaling</fullName>
    </alternativeName>
</protein>
<keyword evidence="7" id="KW-0811">Translocation</keyword>
<evidence type="ECO:0000256" key="17">
    <source>
        <dbReference type="SAM" id="MobiDB-lite"/>
    </source>
</evidence>
<dbReference type="EMBL" id="VZSG01000085">
    <property type="protein sequence ID" value="NWX83915.1"/>
    <property type="molecule type" value="Genomic_DNA"/>
</dbReference>
<keyword evidence="10" id="KW-0804">Transcription</keyword>
<evidence type="ECO:0000256" key="8">
    <source>
        <dbReference type="ARBA" id="ARBA00023015"/>
    </source>
</evidence>
<dbReference type="PANTHER" id="PTHR22739:SF22">
    <property type="entry name" value="COSTARS DOMAIN-CONTAINING PROTEIN"/>
    <property type="match status" value="1"/>
</dbReference>
<keyword evidence="9" id="KW-0010">Activator</keyword>
<dbReference type="SMART" id="SM01283">
    <property type="entry name" value="Costars"/>
    <property type="match status" value="1"/>
</dbReference>
<feature type="domain" description="Costars" evidence="18">
    <location>
        <begin position="44"/>
        <end position="120"/>
    </location>
</feature>
<evidence type="ECO:0000313" key="20">
    <source>
        <dbReference type="Proteomes" id="UP000538817"/>
    </source>
</evidence>
<evidence type="ECO:0000256" key="12">
    <source>
        <dbReference type="ARBA" id="ARBA00023212"/>
    </source>
</evidence>
<dbReference type="GO" id="GO:0015031">
    <property type="term" value="P:protein transport"/>
    <property type="evidence" value="ECO:0007669"/>
    <property type="project" value="UniProtKB-KW"/>
</dbReference>
<proteinExistence type="predicted"/>
<dbReference type="Gene3D" id="1.10.10.1540">
    <property type="entry name" value="Costar domain"/>
    <property type="match status" value="1"/>
</dbReference>
<reference evidence="19 20" key="1">
    <citation type="submission" date="2019-09" db="EMBL/GenBank/DDBJ databases">
        <title>Bird 10,000 Genomes (B10K) Project - Family phase.</title>
        <authorList>
            <person name="Zhang G."/>
        </authorList>
    </citation>
    <scope>NUCLEOTIDE SEQUENCE [LARGE SCALE GENOMIC DNA]</scope>
    <source>
        <strain evidence="19">B10K-MSB-04</strain>
    </source>
</reference>
<dbReference type="InterPro" id="IPR026111">
    <property type="entry name" value="Abra"/>
</dbReference>
<dbReference type="GO" id="GO:0003779">
    <property type="term" value="F:actin binding"/>
    <property type="evidence" value="ECO:0007669"/>
    <property type="project" value="UniProtKB-KW"/>
</dbReference>
<evidence type="ECO:0000256" key="16">
    <source>
        <dbReference type="ARBA" id="ARBA00076363"/>
    </source>
</evidence>
<keyword evidence="3" id="KW-0813">Transport</keyword>
<dbReference type="PANTHER" id="PTHR22739">
    <property type="entry name" value="STRIATED MUSCLE ACTIVATOR OF RHO-DEPENDENT SIGNALING-RELATED"/>
    <property type="match status" value="1"/>
</dbReference>
<sequence length="120" mass="13445">QRKNPFSSDERLAARPVHSSHGDPSYGRPPEGSKTEQRGRDAHSHVGREVEELCGIIRSTGEKGEDGHVSVTFRQLFETYVTISNKVVGILLRARKHGLVHFEGEMLWQGKDDDVIITLL</sequence>
<evidence type="ECO:0000256" key="9">
    <source>
        <dbReference type="ARBA" id="ARBA00023159"/>
    </source>
</evidence>
<comment type="subunit">
    <text evidence="14">Binds F-actin and ABLIM1, ABLIM2 and ABLIM3. Interaction with ABLIM2 and ABLIM3 enhances activity.</text>
</comment>
<keyword evidence="12" id="KW-0206">Cytoskeleton</keyword>
<keyword evidence="6" id="KW-0653">Protein transport</keyword>
<dbReference type="AlphaFoldDB" id="A0A7K6ZJ91"/>
<comment type="subcellular location">
    <subcellularLocation>
        <location evidence="2">Cytoplasm</location>
        <location evidence="2">Cytoskeleton</location>
    </subcellularLocation>
    <subcellularLocation>
        <location evidence="1">Cytoplasm</location>
        <location evidence="1">Myofibril</location>
        <location evidence="1">Sarcomere</location>
    </subcellularLocation>
</comment>
<dbReference type="Proteomes" id="UP000538817">
    <property type="component" value="Unassembled WGS sequence"/>
</dbReference>
<dbReference type="GO" id="GO:0045944">
    <property type="term" value="P:positive regulation of transcription by RNA polymerase II"/>
    <property type="evidence" value="ECO:0007669"/>
    <property type="project" value="TreeGrafter"/>
</dbReference>
<comment type="function">
    <text evidence="13">Acts as an activator of serum response factor (SRF)-dependent transcription possibly by inducing nuclear translocation of MKL1 or MKL2 and through a mechanism requiring Rho-actin signaling.</text>
</comment>
<gene>
    <name evidence="19" type="primary">Abra_1</name>
    <name evidence="19" type="ORF">NOTPEN_R08035</name>
</gene>
<evidence type="ECO:0000256" key="13">
    <source>
        <dbReference type="ARBA" id="ARBA00059783"/>
    </source>
</evidence>
<evidence type="ECO:0000256" key="7">
    <source>
        <dbReference type="ARBA" id="ARBA00023010"/>
    </source>
</evidence>
<dbReference type="GO" id="GO:0030017">
    <property type="term" value="C:sarcomere"/>
    <property type="evidence" value="ECO:0007669"/>
    <property type="project" value="UniProtKB-SubCell"/>
</dbReference>
<feature type="non-terminal residue" evidence="19">
    <location>
        <position position="1"/>
    </location>
</feature>
<keyword evidence="8" id="KW-0805">Transcription regulation</keyword>
<dbReference type="InterPro" id="IPR038095">
    <property type="entry name" value="Costars_sf"/>
</dbReference>
<evidence type="ECO:0000313" key="19">
    <source>
        <dbReference type="EMBL" id="NWX83915.1"/>
    </source>
</evidence>
<dbReference type="InterPro" id="IPR027817">
    <property type="entry name" value="Costars_dom"/>
</dbReference>
<evidence type="ECO:0000256" key="3">
    <source>
        <dbReference type="ARBA" id="ARBA00022448"/>
    </source>
</evidence>
<evidence type="ECO:0000259" key="18">
    <source>
        <dbReference type="SMART" id="SM01283"/>
    </source>
</evidence>
<feature type="non-terminal residue" evidence="19">
    <location>
        <position position="120"/>
    </location>
</feature>
<keyword evidence="11" id="KW-0009">Actin-binding</keyword>
<evidence type="ECO:0000256" key="11">
    <source>
        <dbReference type="ARBA" id="ARBA00023203"/>
    </source>
</evidence>
<comment type="caution">
    <text evidence="19">The sequence shown here is derived from an EMBL/GenBank/DDBJ whole genome shotgun (WGS) entry which is preliminary data.</text>
</comment>
<evidence type="ECO:0000256" key="14">
    <source>
        <dbReference type="ARBA" id="ARBA00063019"/>
    </source>
</evidence>
<dbReference type="GO" id="GO:0035025">
    <property type="term" value="P:positive regulation of Rho protein signal transduction"/>
    <property type="evidence" value="ECO:0007669"/>
    <property type="project" value="InterPro"/>
</dbReference>
<organism evidence="19 20">
    <name type="scientific">Nothoprocta pentlandii</name>
    <dbReference type="NCBI Taxonomy" id="2585814"/>
    <lineage>
        <taxon>Eukaryota</taxon>
        <taxon>Metazoa</taxon>
        <taxon>Chordata</taxon>
        <taxon>Craniata</taxon>
        <taxon>Vertebrata</taxon>
        <taxon>Euteleostomi</taxon>
        <taxon>Archelosauria</taxon>
        <taxon>Archosauria</taxon>
        <taxon>Dinosauria</taxon>
        <taxon>Saurischia</taxon>
        <taxon>Theropoda</taxon>
        <taxon>Coelurosauria</taxon>
        <taxon>Aves</taxon>
        <taxon>Palaeognathae</taxon>
        <taxon>Tinamiformes</taxon>
        <taxon>Tinamidae</taxon>
        <taxon>Nothoprocta</taxon>
    </lineage>
</organism>
<evidence type="ECO:0000256" key="2">
    <source>
        <dbReference type="ARBA" id="ARBA00004245"/>
    </source>
</evidence>
<name>A0A7K6ZJ91_9AVES</name>
<keyword evidence="4" id="KW-0963">Cytoplasm</keyword>
<dbReference type="Pfam" id="PF14705">
    <property type="entry name" value="Costars"/>
    <property type="match status" value="1"/>
</dbReference>
<evidence type="ECO:0000256" key="4">
    <source>
        <dbReference type="ARBA" id="ARBA00022490"/>
    </source>
</evidence>
<feature type="region of interest" description="Disordered" evidence="17">
    <location>
        <begin position="1"/>
        <end position="47"/>
    </location>
</feature>
<evidence type="ECO:0000256" key="10">
    <source>
        <dbReference type="ARBA" id="ARBA00023163"/>
    </source>
</evidence>
<accession>A0A7K6ZJ91</accession>
<evidence type="ECO:0000256" key="1">
    <source>
        <dbReference type="ARBA" id="ARBA00004204"/>
    </source>
</evidence>
<evidence type="ECO:0000256" key="6">
    <source>
        <dbReference type="ARBA" id="ARBA00022927"/>
    </source>
</evidence>
<keyword evidence="20" id="KW-1185">Reference proteome</keyword>
<dbReference type="FunFam" id="1.10.10.1540:FF:000001">
    <property type="entry name" value="Actin-binding Rho-activating protein a"/>
    <property type="match status" value="1"/>
</dbReference>
<evidence type="ECO:0000256" key="5">
    <source>
        <dbReference type="ARBA" id="ARBA00022553"/>
    </source>
</evidence>